<dbReference type="Gene3D" id="2.60.40.1120">
    <property type="entry name" value="Carboxypeptidase-like, regulatory domain"/>
    <property type="match status" value="1"/>
</dbReference>
<dbReference type="STRING" id="984262.SGRA_2445"/>
<evidence type="ECO:0000313" key="4">
    <source>
        <dbReference type="Proteomes" id="UP000007519"/>
    </source>
</evidence>
<dbReference type="SUPFAM" id="SSF49452">
    <property type="entry name" value="Starch-binding domain-like"/>
    <property type="match status" value="1"/>
</dbReference>
<proteinExistence type="predicted"/>
<feature type="domain" description="TonB-dependent receptor plug" evidence="2">
    <location>
        <begin position="135"/>
        <end position="228"/>
    </location>
</feature>
<name>H6L5F7_SAPGL</name>
<sequence>MKYPLLLFLQFLSFCLLAQTGSIRGKVSDAEAGKPLVGALLLLEQNGQQLKEVQTDLDGNFVILSVPAGVYSLICTHPEAPKQEIKGMTIREGGIRLAYFRLGNPDIDLGGKAEENHQSQNLNRYSAQSMLLRRKSSQQIIETLAAESVFHSGDEDLSKALRQLPQVNVENNNQLFIRGLGGRYLKTLLNGAELPSLDLNNSLIQLDLFPSTIIDHIILEKGYSAEQLASSGTGIINIETRRFPEKQQLQHQLHIGMHQSASFNPNFMSYEGGTLDFIGLDDGSRSLPSDALNLPDNPSSRDLTLALRNRSLAFPANFSTKMNMPGPNLGLNFSISRRKDLKKGRSISYAFVALFKRFSMMYEGGYAAMHHLTGDYEANYELENQLELSDQFYQEQSRANLFFTLSYKSRRNRISLVIMDNLGTEKSYRELEGLGGRYQFASGLGEDTRYRTKSWDFEQKNIAALQLLGRHLRQNEALEIDWTLSASLSNNNQPDLRYFNEVYSVNTFSGEEQSHRIIEGAGGEPRRFYRQIQAFSGEGQLNFKRKYKQKRLKSLSWGFRGTAKYQYFDERQLRYSTSYLPYTGGGAANYIQSSNYINWSDSTNSLVPGIFIENAYDSTNNYVALELLLGGYTSTLWTLGPKTQLEAGFRLEGVINAYTGFDQDSISVDGLNMYPVLLPAFSLRHELDKDMLFRLAYSATIARPSLRELSAFTSFDYMGDYQITGNLELAKQPTHLQHLDIRWENYEGQRSLLAGGFFAKYLQNPIELATLEPGFSDQMQFRAAPWGYLLGMEIELRQELGMLGQWGDAWWMQFNFSYIYARAKIAKEELDFMRLERADAPSFRPLFGQSPYNLSILLQYQNKKLNFEANLGLQVQGERLAYVIYGNTPDIIEQPRPNLDVHLNKPLGRHFELRFSVQNLLDSPFLQTQTFKAREYAYRQFNWGRSFNFGFYYNM</sequence>
<dbReference type="OrthoDB" id="9768470at2"/>
<accession>H6L5F7</accession>
<dbReference type="Proteomes" id="UP000007519">
    <property type="component" value="Chromosome"/>
</dbReference>
<dbReference type="InterPro" id="IPR012910">
    <property type="entry name" value="Plug_dom"/>
</dbReference>
<dbReference type="EMBL" id="CP002831">
    <property type="protein sequence ID" value="AFC25173.1"/>
    <property type="molecule type" value="Genomic_DNA"/>
</dbReference>
<dbReference type="Pfam" id="PF13620">
    <property type="entry name" value="CarboxypepD_reg"/>
    <property type="match status" value="1"/>
</dbReference>
<keyword evidence="4" id="KW-1185">Reference proteome</keyword>
<reference evidence="3 4" key="1">
    <citation type="journal article" date="2012" name="Stand. Genomic Sci.">
        <title>Complete genome sequencing and analysis of Saprospira grandis str. Lewin, a predatory marine bacterium.</title>
        <authorList>
            <person name="Saw J.H."/>
            <person name="Yuryev A."/>
            <person name="Kanbe M."/>
            <person name="Hou S."/>
            <person name="Young A.G."/>
            <person name="Aizawa S."/>
            <person name="Alam M."/>
        </authorList>
    </citation>
    <scope>NUCLEOTIDE SEQUENCE [LARGE SCALE GENOMIC DNA]</scope>
    <source>
        <strain evidence="3 4">Lewin</strain>
    </source>
</reference>
<evidence type="ECO:0000259" key="2">
    <source>
        <dbReference type="Pfam" id="PF07715"/>
    </source>
</evidence>
<feature type="chain" id="PRO_5003603928" evidence="1">
    <location>
        <begin position="19"/>
        <end position="955"/>
    </location>
</feature>
<dbReference type="eggNOG" id="COG1629">
    <property type="taxonomic scope" value="Bacteria"/>
</dbReference>
<keyword evidence="1" id="KW-0732">Signal</keyword>
<gene>
    <name evidence="3" type="ordered locus">SGRA_2445</name>
</gene>
<dbReference type="PANTHER" id="PTHR40980">
    <property type="entry name" value="PLUG DOMAIN-CONTAINING PROTEIN"/>
    <property type="match status" value="1"/>
</dbReference>
<protein>
    <submittedName>
        <fullName evidence="3">TonB-dependent receptor</fullName>
    </submittedName>
</protein>
<dbReference type="InterPro" id="IPR013784">
    <property type="entry name" value="Carb-bd-like_fold"/>
</dbReference>
<organism evidence="3 4">
    <name type="scientific">Saprospira grandis (strain Lewin)</name>
    <dbReference type="NCBI Taxonomy" id="984262"/>
    <lineage>
        <taxon>Bacteria</taxon>
        <taxon>Pseudomonadati</taxon>
        <taxon>Bacteroidota</taxon>
        <taxon>Saprospiria</taxon>
        <taxon>Saprospirales</taxon>
        <taxon>Saprospiraceae</taxon>
        <taxon>Saprospira</taxon>
    </lineage>
</organism>
<evidence type="ECO:0000313" key="3">
    <source>
        <dbReference type="EMBL" id="AFC25173.1"/>
    </source>
</evidence>
<dbReference type="RefSeq" id="WP_015692786.1">
    <property type="nucleotide sequence ID" value="NC_016940.1"/>
</dbReference>
<dbReference type="Pfam" id="PF07715">
    <property type="entry name" value="Plug"/>
    <property type="match status" value="1"/>
</dbReference>
<dbReference type="KEGG" id="sgn:SGRA_2445"/>
<dbReference type="InterPro" id="IPR037066">
    <property type="entry name" value="Plug_dom_sf"/>
</dbReference>
<dbReference type="AlphaFoldDB" id="H6L5F7"/>
<keyword evidence="3" id="KW-0675">Receptor</keyword>
<dbReference type="PANTHER" id="PTHR40980:SF4">
    <property type="entry name" value="TONB-DEPENDENT RECEPTOR-LIKE BETA-BARREL DOMAIN-CONTAINING PROTEIN"/>
    <property type="match status" value="1"/>
</dbReference>
<dbReference type="HOGENOM" id="CLU_006935_0_0_10"/>
<dbReference type="Gene3D" id="2.170.130.10">
    <property type="entry name" value="TonB-dependent receptor, plug domain"/>
    <property type="match status" value="1"/>
</dbReference>
<dbReference type="GO" id="GO:0030246">
    <property type="term" value="F:carbohydrate binding"/>
    <property type="evidence" value="ECO:0007669"/>
    <property type="project" value="InterPro"/>
</dbReference>
<dbReference type="SUPFAM" id="SSF56935">
    <property type="entry name" value="Porins"/>
    <property type="match status" value="1"/>
</dbReference>
<evidence type="ECO:0000256" key="1">
    <source>
        <dbReference type="SAM" id="SignalP"/>
    </source>
</evidence>
<feature type="signal peptide" evidence="1">
    <location>
        <begin position="1"/>
        <end position="18"/>
    </location>
</feature>